<keyword evidence="3" id="KW-1185">Reference proteome</keyword>
<dbReference type="EMBL" id="CP051180">
    <property type="protein sequence ID" value="QIZ77647.1"/>
    <property type="molecule type" value="Genomic_DNA"/>
</dbReference>
<feature type="compositionally biased region" description="Polar residues" evidence="1">
    <location>
        <begin position="25"/>
        <end position="35"/>
    </location>
</feature>
<reference evidence="2 3" key="1">
    <citation type="submission" date="2020-04" db="EMBL/GenBank/DDBJ databases">
        <title>Ferrimonas sp. S7 isolated from sea water.</title>
        <authorList>
            <person name="Bae S.S."/>
            <person name="Baek K."/>
        </authorList>
    </citation>
    <scope>NUCLEOTIDE SEQUENCE [LARGE SCALE GENOMIC DNA]</scope>
    <source>
        <strain evidence="2 3">S7</strain>
    </source>
</reference>
<dbReference type="AlphaFoldDB" id="A0A6H1UEW6"/>
<feature type="compositionally biased region" description="Basic and acidic residues" evidence="1">
    <location>
        <begin position="1"/>
        <end position="24"/>
    </location>
</feature>
<sequence>MSDRDQDRNLDRNLDRNSSLEHNRNGTALNLSEGQSRLPPPQSPQSDNDSFSTIVTLIQT</sequence>
<dbReference type="KEGG" id="fes:HER31_12535"/>
<accession>A0A6H1UEW6</accession>
<name>A0A6H1UEW6_9GAMM</name>
<feature type="region of interest" description="Disordered" evidence="1">
    <location>
        <begin position="1"/>
        <end position="60"/>
    </location>
</feature>
<proteinExistence type="predicted"/>
<gene>
    <name evidence="2" type="ORF">HER31_12535</name>
</gene>
<evidence type="ECO:0000313" key="2">
    <source>
        <dbReference type="EMBL" id="QIZ77647.1"/>
    </source>
</evidence>
<evidence type="ECO:0000256" key="1">
    <source>
        <dbReference type="SAM" id="MobiDB-lite"/>
    </source>
</evidence>
<dbReference type="RefSeq" id="WP_168660906.1">
    <property type="nucleotide sequence ID" value="NZ_CP051180.1"/>
</dbReference>
<protein>
    <submittedName>
        <fullName evidence="2">Uncharacterized protein</fullName>
    </submittedName>
</protein>
<evidence type="ECO:0000313" key="3">
    <source>
        <dbReference type="Proteomes" id="UP000501602"/>
    </source>
</evidence>
<organism evidence="2 3">
    <name type="scientific">Ferrimonas lipolytica</name>
    <dbReference type="NCBI Taxonomy" id="2724191"/>
    <lineage>
        <taxon>Bacteria</taxon>
        <taxon>Pseudomonadati</taxon>
        <taxon>Pseudomonadota</taxon>
        <taxon>Gammaproteobacteria</taxon>
        <taxon>Alteromonadales</taxon>
        <taxon>Ferrimonadaceae</taxon>
        <taxon>Ferrimonas</taxon>
    </lineage>
</organism>
<feature type="compositionally biased region" description="Polar residues" evidence="1">
    <location>
        <begin position="47"/>
        <end position="60"/>
    </location>
</feature>
<dbReference type="Proteomes" id="UP000501602">
    <property type="component" value="Chromosome"/>
</dbReference>